<organism evidence="1 2">
    <name type="scientific">Arctium lappa</name>
    <name type="common">Greater burdock</name>
    <name type="synonym">Lappa major</name>
    <dbReference type="NCBI Taxonomy" id="4217"/>
    <lineage>
        <taxon>Eukaryota</taxon>
        <taxon>Viridiplantae</taxon>
        <taxon>Streptophyta</taxon>
        <taxon>Embryophyta</taxon>
        <taxon>Tracheophyta</taxon>
        <taxon>Spermatophyta</taxon>
        <taxon>Magnoliopsida</taxon>
        <taxon>eudicotyledons</taxon>
        <taxon>Gunneridae</taxon>
        <taxon>Pentapetalae</taxon>
        <taxon>asterids</taxon>
        <taxon>campanulids</taxon>
        <taxon>Asterales</taxon>
        <taxon>Asteraceae</taxon>
        <taxon>Carduoideae</taxon>
        <taxon>Cardueae</taxon>
        <taxon>Arctiinae</taxon>
        <taxon>Arctium</taxon>
    </lineage>
</organism>
<gene>
    <name evidence="1" type="ORF">L6452_42213</name>
</gene>
<name>A0ACB8XI47_ARCLA</name>
<comment type="caution">
    <text evidence="1">The sequence shown here is derived from an EMBL/GenBank/DDBJ whole genome shotgun (WGS) entry which is preliminary data.</text>
</comment>
<accession>A0ACB8XI47</accession>
<dbReference type="EMBL" id="CM042063">
    <property type="protein sequence ID" value="KAI3667164.1"/>
    <property type="molecule type" value="Genomic_DNA"/>
</dbReference>
<evidence type="ECO:0000313" key="1">
    <source>
        <dbReference type="EMBL" id="KAI3667164.1"/>
    </source>
</evidence>
<proteinExistence type="predicted"/>
<reference evidence="2" key="1">
    <citation type="journal article" date="2022" name="Mol. Ecol. Resour.">
        <title>The genomes of chicory, endive, great burdock and yacon provide insights into Asteraceae palaeo-polyploidization history and plant inulin production.</title>
        <authorList>
            <person name="Fan W."/>
            <person name="Wang S."/>
            <person name="Wang H."/>
            <person name="Wang A."/>
            <person name="Jiang F."/>
            <person name="Liu H."/>
            <person name="Zhao H."/>
            <person name="Xu D."/>
            <person name="Zhang Y."/>
        </authorList>
    </citation>
    <scope>NUCLEOTIDE SEQUENCE [LARGE SCALE GENOMIC DNA]</scope>
    <source>
        <strain evidence="2">cv. Niubang</strain>
    </source>
</reference>
<keyword evidence="2" id="KW-1185">Reference proteome</keyword>
<evidence type="ECO:0000313" key="2">
    <source>
        <dbReference type="Proteomes" id="UP001055879"/>
    </source>
</evidence>
<dbReference type="Proteomes" id="UP001055879">
    <property type="component" value="Linkage Group LG17"/>
</dbReference>
<protein>
    <submittedName>
        <fullName evidence="1">Uncharacterized protein</fullName>
    </submittedName>
</protein>
<reference evidence="1 2" key="2">
    <citation type="journal article" date="2022" name="Mol. Ecol. Resour.">
        <title>The genomes of chicory, endive, great burdock and yacon provide insights into Asteraceae paleo-polyploidization history and plant inulin production.</title>
        <authorList>
            <person name="Fan W."/>
            <person name="Wang S."/>
            <person name="Wang H."/>
            <person name="Wang A."/>
            <person name="Jiang F."/>
            <person name="Liu H."/>
            <person name="Zhao H."/>
            <person name="Xu D."/>
            <person name="Zhang Y."/>
        </authorList>
    </citation>
    <scope>NUCLEOTIDE SEQUENCE [LARGE SCALE GENOMIC DNA]</scope>
    <source>
        <strain evidence="2">cv. Niubang</strain>
    </source>
</reference>
<sequence>MSANGFVSEDCKDNGSFVEARMHHFMANGKPLYFNGFNAFWLMCMASDPSTKTKVTDAFKQASKLGMNVVRTWAFSDGCSKPLQTSPGCYNEDMFKGLDFVISEAKQNGLHLILSLVNNWDDFGGKKQYVQWARDHGGQYLNSDDEFFSNVVVKGYYKNHVKSVLTRCNSITGVAYKDDPTIFAWELMNEPRCQSDLSGKLLQEWIVEMAAEIKSIDKNHLLEIGLEGFYGESMPDKKQSNPGYEVGTDFISNNQINNVDFATIHIYPDQWVPGSDEARAEFVEKWINSHIEDCKSILGKPLLIAEFGKSSTSAGYTVEARDEYFGTIFNMVYECARTGGSCSGTTFWQVMAEGMENWGDGYQVVLEQNPSTCAVIAQQSQKISSLNS</sequence>